<dbReference type="AlphaFoldDB" id="A0A3D8I0W2"/>
<dbReference type="Proteomes" id="UP000256379">
    <property type="component" value="Unassembled WGS sequence"/>
</dbReference>
<organism evidence="2 3">
    <name type="scientific">Helicobacter didelphidarum</name>
    <dbReference type="NCBI Taxonomy" id="2040648"/>
    <lineage>
        <taxon>Bacteria</taxon>
        <taxon>Pseudomonadati</taxon>
        <taxon>Campylobacterota</taxon>
        <taxon>Epsilonproteobacteria</taxon>
        <taxon>Campylobacterales</taxon>
        <taxon>Helicobacteraceae</taxon>
        <taxon>Helicobacter</taxon>
    </lineage>
</organism>
<reference evidence="2 3" key="1">
    <citation type="submission" date="2018-04" db="EMBL/GenBank/DDBJ databases">
        <title>Novel Campyloabacter and Helicobacter Species and Strains.</title>
        <authorList>
            <person name="Mannion A.J."/>
            <person name="Shen Z."/>
            <person name="Fox J.G."/>
        </authorList>
    </citation>
    <scope>NUCLEOTIDE SEQUENCE [LARGE SCALE GENOMIC DNA]</scope>
    <source>
        <strain evidence="2 3">MIT 17-337</strain>
    </source>
</reference>
<evidence type="ECO:0000313" key="2">
    <source>
        <dbReference type="EMBL" id="RDU58762.1"/>
    </source>
</evidence>
<gene>
    <name evidence="2" type="ORF">CQA53_11915</name>
</gene>
<sequence>QNDNDIIISIEKSNLTIDIQELLPIINNYTKQDKQSLDEYNIFIAFYGTILNGSKEIESNPLFFGELDNDGVFNESKPIYFLQGNEDLSSADSNTMNCHADKSARNDKNIGTSTLQIFLHSSTLTILHYSLIHSSLHIKLKCNSSESKEIEDKEKTLLESKAKDSKENKESISTAFLCPV</sequence>
<keyword evidence="3" id="KW-1185">Reference proteome</keyword>
<feature type="non-terminal residue" evidence="2">
    <location>
        <position position="180"/>
    </location>
</feature>
<protein>
    <submittedName>
        <fullName evidence="2">Uncharacterized protein</fullName>
    </submittedName>
</protein>
<feature type="region of interest" description="Disordered" evidence="1">
    <location>
        <begin position="160"/>
        <end position="180"/>
    </location>
</feature>
<name>A0A3D8I0W2_9HELI</name>
<proteinExistence type="predicted"/>
<comment type="caution">
    <text evidence="2">The sequence shown here is derived from an EMBL/GenBank/DDBJ whole genome shotgun (WGS) entry which is preliminary data.</text>
</comment>
<evidence type="ECO:0000313" key="3">
    <source>
        <dbReference type="Proteomes" id="UP000256379"/>
    </source>
</evidence>
<evidence type="ECO:0000256" key="1">
    <source>
        <dbReference type="SAM" id="MobiDB-lite"/>
    </source>
</evidence>
<feature type="non-terminal residue" evidence="2">
    <location>
        <position position="1"/>
    </location>
</feature>
<accession>A0A3D8I0W2</accession>
<feature type="compositionally biased region" description="Basic and acidic residues" evidence="1">
    <location>
        <begin position="160"/>
        <end position="170"/>
    </location>
</feature>
<dbReference type="EMBL" id="NXLQ01000197">
    <property type="protein sequence ID" value="RDU58762.1"/>
    <property type="molecule type" value="Genomic_DNA"/>
</dbReference>